<sequence>MASETQTSSNDEFVVELRECAKLLAEKLQGNEIEEASVLIQTITQSRDRHIFQSVGRLTRGLHNAIVNFNVDADLTKEPPKIENSDIHDASNRLNYVIELTQKAAEKTMDVVDEAAPIAMNLGQEASGLRSEWARLKRREMSADEFRQLYERMDVFLGQMVTGTEQLSKNLQDIVLEQGFQDLTGQVLKRVIGLINDVEKDLVSLVRIAGQVEEITGLANDRETVEHDLEIMHKRKTEAEGPQINKERADVVSGQDDVDDLLSSLGF</sequence>
<dbReference type="STRING" id="1209072.GCA_000766945_00823"/>
<feature type="site" description="Enhances dephosphorylation of CheY-P" evidence="11">
    <location>
        <position position="186"/>
    </location>
</feature>
<dbReference type="GO" id="GO:0097588">
    <property type="term" value="P:archaeal or bacterial-type flagellum-dependent cell motility"/>
    <property type="evidence" value="ECO:0007669"/>
    <property type="project" value="UniProtKB-KW"/>
</dbReference>
<dbReference type="RefSeq" id="WP_078042725.1">
    <property type="nucleotide sequence ID" value="NZ_NHNI01000002.1"/>
</dbReference>
<dbReference type="GO" id="GO:0009288">
    <property type="term" value="C:bacterial-type flagellum"/>
    <property type="evidence" value="ECO:0007669"/>
    <property type="project" value="InterPro"/>
</dbReference>
<comment type="subcellular location">
    <subcellularLocation>
        <location evidence="1 10">Cytoplasm</location>
    </subcellularLocation>
</comment>
<evidence type="ECO:0000256" key="2">
    <source>
        <dbReference type="ARBA" id="ARBA00005908"/>
    </source>
</evidence>
<dbReference type="Gene3D" id="1.10.287.500">
    <property type="entry name" value="Helix hairpin bin"/>
    <property type="match status" value="1"/>
</dbReference>
<comment type="subunit">
    <text evidence="10">Homodimer.</text>
</comment>
<evidence type="ECO:0000256" key="9">
    <source>
        <dbReference type="ARBA" id="ARBA00029599"/>
    </source>
</evidence>
<evidence type="ECO:0000256" key="11">
    <source>
        <dbReference type="PIRSR" id="PIRSR002884-1"/>
    </source>
</evidence>
<keyword evidence="5 10" id="KW-0145">Chemotaxis</keyword>
<dbReference type="InterPro" id="IPR007439">
    <property type="entry name" value="Chemotax_Pase_CheZ"/>
</dbReference>
<comment type="caution">
    <text evidence="12">The sequence shown here is derived from an EMBL/GenBank/DDBJ whole genome shotgun (WGS) entry which is preliminary data.</text>
</comment>
<keyword evidence="8 10" id="KW-0904">Protein phosphatase</keyword>
<evidence type="ECO:0000256" key="4">
    <source>
        <dbReference type="ARBA" id="ARBA00022490"/>
    </source>
</evidence>
<dbReference type="PANTHER" id="PTHR43693">
    <property type="entry name" value="PROTEIN PHOSPHATASE CHEZ"/>
    <property type="match status" value="1"/>
</dbReference>
<dbReference type="EC" id="3.1.3.-" evidence="10"/>
<keyword evidence="13" id="KW-1185">Reference proteome</keyword>
<evidence type="ECO:0000256" key="10">
    <source>
        <dbReference type="PIRNR" id="PIRNR002884"/>
    </source>
</evidence>
<dbReference type="AlphaFoldDB" id="A0A266Q571"/>
<dbReference type="GO" id="GO:0006935">
    <property type="term" value="P:chemotaxis"/>
    <property type="evidence" value="ECO:0007669"/>
    <property type="project" value="UniProtKB-KW"/>
</dbReference>
<dbReference type="SUPFAM" id="SSF75708">
    <property type="entry name" value="Chemotaxis phosphatase CheZ"/>
    <property type="match status" value="1"/>
</dbReference>
<dbReference type="Pfam" id="PF04344">
    <property type="entry name" value="CheZ"/>
    <property type="match status" value="1"/>
</dbReference>
<evidence type="ECO:0000256" key="8">
    <source>
        <dbReference type="ARBA" id="ARBA00022912"/>
    </source>
</evidence>
<evidence type="ECO:0000256" key="7">
    <source>
        <dbReference type="ARBA" id="ARBA00022801"/>
    </source>
</evidence>
<dbReference type="EMBL" id="NHNI01000002">
    <property type="protein sequence ID" value="OZY84982.1"/>
    <property type="molecule type" value="Genomic_DNA"/>
</dbReference>
<evidence type="ECO:0000313" key="12">
    <source>
        <dbReference type="EMBL" id="OZY84982.1"/>
    </source>
</evidence>
<dbReference type="InterPro" id="IPR050992">
    <property type="entry name" value="CheZ_family_phosphatases"/>
</dbReference>
<dbReference type="GO" id="GO:0005737">
    <property type="term" value="C:cytoplasm"/>
    <property type="evidence" value="ECO:0007669"/>
    <property type="project" value="UniProtKB-SubCell"/>
</dbReference>
<organism evidence="12 13">
    <name type="scientific">Cellvibrio mixtus</name>
    <dbReference type="NCBI Taxonomy" id="39650"/>
    <lineage>
        <taxon>Bacteria</taxon>
        <taxon>Pseudomonadati</taxon>
        <taxon>Pseudomonadota</taxon>
        <taxon>Gammaproteobacteria</taxon>
        <taxon>Cellvibrionales</taxon>
        <taxon>Cellvibrionaceae</taxon>
        <taxon>Cellvibrio</taxon>
    </lineage>
</organism>
<evidence type="ECO:0000313" key="13">
    <source>
        <dbReference type="Proteomes" id="UP000216101"/>
    </source>
</evidence>
<keyword evidence="4 10" id="KW-0963">Cytoplasm</keyword>
<gene>
    <name evidence="12" type="ORF">CBP51_17655</name>
</gene>
<dbReference type="PANTHER" id="PTHR43693:SF1">
    <property type="entry name" value="PROTEIN PHOSPHATASE CHEZ"/>
    <property type="match status" value="1"/>
</dbReference>
<comment type="similarity">
    <text evidence="2 10">Belongs to the CheZ family.</text>
</comment>
<comment type="function">
    <text evidence="10">Plays an important role in bacterial chemotaxis signal transduction pathway by accelerating the dephosphorylation of phosphorylated CheY (CheY-P).</text>
</comment>
<dbReference type="GO" id="GO:0004721">
    <property type="term" value="F:phosphoprotein phosphatase activity"/>
    <property type="evidence" value="ECO:0007669"/>
    <property type="project" value="UniProtKB-KW"/>
</dbReference>
<name>A0A266Q571_9GAMM</name>
<evidence type="ECO:0000256" key="3">
    <source>
        <dbReference type="ARBA" id="ARBA00018484"/>
    </source>
</evidence>
<protein>
    <recommendedName>
        <fullName evidence="3 10">Protein phosphatase CheZ</fullName>
        <ecNumber evidence="10">3.1.3.-</ecNumber>
    </recommendedName>
    <alternativeName>
        <fullName evidence="9 10">Chemotaxis protein CheZ</fullName>
    </alternativeName>
</protein>
<evidence type="ECO:0000256" key="6">
    <source>
        <dbReference type="ARBA" id="ARBA00022779"/>
    </source>
</evidence>
<reference evidence="13" key="1">
    <citation type="submission" date="2017-05" db="EMBL/GenBank/DDBJ databases">
        <authorList>
            <person name="Barney B.M."/>
        </authorList>
    </citation>
    <scope>NUCLEOTIDE SEQUENCE [LARGE SCALE GENOMIC DNA]</scope>
    <source>
        <strain evidence="13">PSBB022</strain>
    </source>
</reference>
<dbReference type="GO" id="GO:0050920">
    <property type="term" value="P:regulation of chemotaxis"/>
    <property type="evidence" value="ECO:0007669"/>
    <property type="project" value="InterPro"/>
</dbReference>
<keyword evidence="7 10" id="KW-0378">Hydrolase</keyword>
<dbReference type="Proteomes" id="UP000216101">
    <property type="component" value="Unassembled WGS sequence"/>
</dbReference>
<keyword evidence="6 10" id="KW-0283">Flagellar rotation</keyword>
<accession>A0A266Q571</accession>
<proteinExistence type="inferred from homology"/>
<evidence type="ECO:0000256" key="5">
    <source>
        <dbReference type="ARBA" id="ARBA00022500"/>
    </source>
</evidence>
<dbReference type="PIRSF" id="PIRSF002884">
    <property type="entry name" value="CheZ"/>
    <property type="match status" value="1"/>
</dbReference>
<evidence type="ECO:0000256" key="1">
    <source>
        <dbReference type="ARBA" id="ARBA00004496"/>
    </source>
</evidence>